<evidence type="ECO:0000313" key="3">
    <source>
        <dbReference type="Proteomes" id="UP001597109"/>
    </source>
</evidence>
<evidence type="ECO:0000256" key="1">
    <source>
        <dbReference type="ARBA" id="ARBA00005437"/>
    </source>
</evidence>
<dbReference type="Pfam" id="PF04525">
    <property type="entry name" value="LOR"/>
    <property type="match status" value="1"/>
</dbReference>
<dbReference type="SUPFAM" id="SSF54518">
    <property type="entry name" value="Tubby C-terminal domain-like"/>
    <property type="match status" value="1"/>
</dbReference>
<dbReference type="Proteomes" id="UP001597109">
    <property type="component" value="Unassembled WGS sequence"/>
</dbReference>
<reference evidence="3" key="1">
    <citation type="journal article" date="2019" name="Int. J. Syst. Evol. Microbiol.">
        <title>The Global Catalogue of Microorganisms (GCM) 10K type strain sequencing project: providing services to taxonomists for standard genome sequencing and annotation.</title>
        <authorList>
            <consortium name="The Broad Institute Genomics Platform"/>
            <consortium name="The Broad Institute Genome Sequencing Center for Infectious Disease"/>
            <person name="Wu L."/>
            <person name="Ma J."/>
        </authorList>
    </citation>
    <scope>NUCLEOTIDE SEQUENCE [LARGE SCALE GENOMIC DNA]</scope>
    <source>
        <strain evidence="3">CCUG 56756</strain>
    </source>
</reference>
<keyword evidence="3" id="KW-1185">Reference proteome</keyword>
<comment type="caution">
    <text evidence="2">The sequence shown here is derived from an EMBL/GenBank/DDBJ whole genome shotgun (WGS) entry which is preliminary data.</text>
</comment>
<dbReference type="InterPro" id="IPR025659">
    <property type="entry name" value="Tubby-like_C"/>
</dbReference>
<organism evidence="2 3">
    <name type="scientific">Metaplanococcus flavidus</name>
    <dbReference type="NCBI Taxonomy" id="569883"/>
    <lineage>
        <taxon>Bacteria</taxon>
        <taxon>Bacillati</taxon>
        <taxon>Bacillota</taxon>
        <taxon>Bacilli</taxon>
        <taxon>Bacillales</taxon>
        <taxon>Caryophanaceae</taxon>
        <taxon>Metaplanococcus</taxon>
    </lineage>
</organism>
<dbReference type="InterPro" id="IPR007612">
    <property type="entry name" value="LOR"/>
</dbReference>
<proteinExistence type="inferred from homology"/>
<dbReference type="InterPro" id="IPR038595">
    <property type="entry name" value="LOR_sf"/>
</dbReference>
<dbReference type="EMBL" id="JBHTKI010000012">
    <property type="protein sequence ID" value="MFD1031682.1"/>
    <property type="molecule type" value="Genomic_DNA"/>
</dbReference>
<sequence>MRQLYMKQKVFSLSGKFTVTDEQQQDIYFIEGSFLQIPKTFTIMDSSRKEVALITKKTFSFLPKFFVEVDGREELTIKKEFTFFKARYTIDAAGVEVRGNWWDMNFEVMKDGKVIGSVSKQWLTWGDTYEMQVLDDDMEHLIIALVVAIDCVKADEAAGAGGGASAGT</sequence>
<gene>
    <name evidence="2" type="ORF">ACFQ1X_09595</name>
</gene>
<dbReference type="Gene3D" id="2.40.160.200">
    <property type="entry name" value="LURP1-related"/>
    <property type="match status" value="1"/>
</dbReference>
<comment type="similarity">
    <text evidence="1">Belongs to the LOR family.</text>
</comment>
<evidence type="ECO:0000313" key="2">
    <source>
        <dbReference type="EMBL" id="MFD1031682.1"/>
    </source>
</evidence>
<protein>
    <submittedName>
        <fullName evidence="2">LURP-one-related/scramblase family protein</fullName>
    </submittedName>
</protein>
<dbReference type="RefSeq" id="WP_144839861.1">
    <property type="nucleotide sequence ID" value="NZ_JBHTKI010000012.1"/>
</dbReference>
<accession>A0ABW3LEW5</accession>
<name>A0ABW3LEW5_9BACL</name>